<comment type="caution">
    <text evidence="1">The sequence shown here is derived from an EMBL/GenBank/DDBJ whole genome shotgun (WGS) entry which is preliminary data.</text>
</comment>
<protein>
    <recommendedName>
        <fullName evidence="3">Mobile element protein</fullName>
    </recommendedName>
</protein>
<organism evidence="1 2">
    <name type="scientific">Caballeronia sordidicola</name>
    <name type="common">Burkholderia sordidicola</name>
    <dbReference type="NCBI Taxonomy" id="196367"/>
    <lineage>
        <taxon>Bacteria</taxon>
        <taxon>Pseudomonadati</taxon>
        <taxon>Pseudomonadota</taxon>
        <taxon>Betaproteobacteria</taxon>
        <taxon>Burkholderiales</taxon>
        <taxon>Burkholderiaceae</taxon>
        <taxon>Caballeronia</taxon>
    </lineage>
</organism>
<reference evidence="2" key="1">
    <citation type="submission" date="2017-01" db="EMBL/GenBank/DDBJ databases">
        <title>Genome Analysis of Deinococcus marmoris KOPRI26562.</title>
        <authorList>
            <person name="Kim J.H."/>
            <person name="Oh H.-M."/>
        </authorList>
    </citation>
    <scope>NUCLEOTIDE SEQUENCE [LARGE SCALE GENOMIC DNA]</scope>
    <source>
        <strain evidence="2">PAMC 26633</strain>
    </source>
</reference>
<sequence length="72" mass="8014">MVITCRKHICCARSTGTLSVPAYEGIDASLQSYVVSDPFIDPELMIRFLIVCYCFGIRSGRRLGEEVDLNLA</sequence>
<gene>
    <name evidence="1" type="ORF">BSU04_18905</name>
</gene>
<name>A0A226X0Z0_CABSO</name>
<evidence type="ECO:0000313" key="1">
    <source>
        <dbReference type="EMBL" id="OXC77084.1"/>
    </source>
</evidence>
<dbReference type="AlphaFoldDB" id="A0A226X0Z0"/>
<proteinExistence type="predicted"/>
<evidence type="ECO:0008006" key="3">
    <source>
        <dbReference type="Google" id="ProtNLM"/>
    </source>
</evidence>
<dbReference type="Proteomes" id="UP000214720">
    <property type="component" value="Unassembled WGS sequence"/>
</dbReference>
<accession>A0A226X0Z0</accession>
<evidence type="ECO:0000313" key="2">
    <source>
        <dbReference type="Proteomes" id="UP000214720"/>
    </source>
</evidence>
<dbReference type="EMBL" id="MTHB01000110">
    <property type="protein sequence ID" value="OXC77084.1"/>
    <property type="molecule type" value="Genomic_DNA"/>
</dbReference>